<organism evidence="2 3">
    <name type="scientific">Fulvimarina endophytica</name>
    <dbReference type="NCBI Taxonomy" id="2293836"/>
    <lineage>
        <taxon>Bacteria</taxon>
        <taxon>Pseudomonadati</taxon>
        <taxon>Pseudomonadota</taxon>
        <taxon>Alphaproteobacteria</taxon>
        <taxon>Hyphomicrobiales</taxon>
        <taxon>Aurantimonadaceae</taxon>
        <taxon>Fulvimarina</taxon>
    </lineage>
</organism>
<comment type="caution">
    <text evidence="2">The sequence shown here is derived from an EMBL/GenBank/DDBJ whole genome shotgun (WGS) entry which is preliminary data.</text>
</comment>
<evidence type="ECO:0000313" key="3">
    <source>
        <dbReference type="Proteomes" id="UP000264310"/>
    </source>
</evidence>
<evidence type="ECO:0000256" key="1">
    <source>
        <dbReference type="SAM" id="MobiDB-lite"/>
    </source>
</evidence>
<dbReference type="OrthoDB" id="8243895at2"/>
<dbReference type="AlphaFoldDB" id="A0A371X9V0"/>
<feature type="compositionally biased region" description="Basic and acidic residues" evidence="1">
    <location>
        <begin position="1"/>
        <end position="20"/>
    </location>
</feature>
<sequence length="65" mass="7333">MSDVWDQKSKETTAEPDGKGAARLAEIETAFAVIEQNIRRLRELDLADEHPAVVFRPVPVERSDQ</sequence>
<keyword evidence="3" id="KW-1185">Reference proteome</keyword>
<feature type="region of interest" description="Disordered" evidence="1">
    <location>
        <begin position="1"/>
        <end position="21"/>
    </location>
</feature>
<dbReference type="RefSeq" id="WP_116681230.1">
    <property type="nucleotide sequence ID" value="NZ_QURL01000001.1"/>
</dbReference>
<proteinExistence type="predicted"/>
<evidence type="ECO:0000313" key="2">
    <source>
        <dbReference type="EMBL" id="RFC65981.1"/>
    </source>
</evidence>
<accession>A0A371X9V0</accession>
<name>A0A371X9V0_9HYPH</name>
<dbReference type="EMBL" id="QURL01000001">
    <property type="protein sequence ID" value="RFC65981.1"/>
    <property type="molecule type" value="Genomic_DNA"/>
</dbReference>
<gene>
    <name evidence="2" type="ORF">DYI37_00375</name>
</gene>
<dbReference type="Proteomes" id="UP000264310">
    <property type="component" value="Unassembled WGS sequence"/>
</dbReference>
<reference evidence="2 3" key="1">
    <citation type="submission" date="2018-08" db="EMBL/GenBank/DDBJ databases">
        <title>Fulvimarina sp. 85, whole genome shotgun sequence.</title>
        <authorList>
            <person name="Tuo L."/>
        </authorList>
    </citation>
    <scope>NUCLEOTIDE SEQUENCE [LARGE SCALE GENOMIC DNA]</scope>
    <source>
        <strain evidence="2 3">85</strain>
    </source>
</reference>
<protein>
    <submittedName>
        <fullName evidence="2">Uncharacterized protein</fullName>
    </submittedName>
</protein>